<name>A0A073CKB1_PLAA1</name>
<sequence length="64" mass="7723">MTMGNQNHKKAIRSLQRRIAEHEDKINKELQKDYPDQGLIKHWQTEIRAFEKGVQQALKRLRRL</sequence>
<dbReference type="STRING" id="388467.A19Y_3872"/>
<evidence type="ECO:0000256" key="1">
    <source>
        <dbReference type="SAM" id="Coils"/>
    </source>
</evidence>
<organism evidence="2 3">
    <name type="scientific">Planktothrix agardhii (strain NIVA-CYA 126/8)</name>
    <dbReference type="NCBI Taxonomy" id="388467"/>
    <lineage>
        <taxon>Bacteria</taxon>
        <taxon>Bacillati</taxon>
        <taxon>Cyanobacteriota</taxon>
        <taxon>Cyanophyceae</taxon>
        <taxon>Oscillatoriophycideae</taxon>
        <taxon>Oscillatoriales</taxon>
        <taxon>Microcoleaceae</taxon>
        <taxon>Planktothrix</taxon>
    </lineage>
</organism>
<dbReference type="eggNOG" id="ENOG5032YVT">
    <property type="taxonomic scope" value="Bacteria"/>
</dbReference>
<keyword evidence="3" id="KW-1185">Reference proteome</keyword>
<dbReference type="HOGENOM" id="CLU_206692_0_0_3"/>
<evidence type="ECO:0000313" key="3">
    <source>
        <dbReference type="Proteomes" id="UP000027395"/>
    </source>
</evidence>
<dbReference type="EMBL" id="CM002803">
    <property type="protein sequence ID" value="KEI68606.1"/>
    <property type="molecule type" value="Genomic_DNA"/>
</dbReference>
<dbReference type="AlphaFoldDB" id="A0A073CKB1"/>
<gene>
    <name evidence="2" type="ORF">A19Y_3872</name>
</gene>
<accession>A0A073CKB1</accession>
<keyword evidence="1" id="KW-0175">Coiled coil</keyword>
<dbReference type="Proteomes" id="UP000027395">
    <property type="component" value="Chromosome"/>
</dbReference>
<reference evidence="2 3" key="1">
    <citation type="journal article" date="2014" name="Appl. Environ. Microbiol.">
        <title>Elucidation of insertion elements encoded on plasmids and in vitro construction of shuttle vectors from the toxic cyanobacterium Planktothrix.</title>
        <authorList>
            <person name="Christiansen G."/>
            <person name="Goesmann A."/>
            <person name="Kurmayer R."/>
        </authorList>
    </citation>
    <scope>NUCLEOTIDE SEQUENCE [LARGE SCALE GENOMIC DNA]</scope>
    <source>
        <strain evidence="2 3">NIVA-CYA 126/8</strain>
    </source>
</reference>
<proteinExistence type="predicted"/>
<protein>
    <submittedName>
        <fullName evidence="2">Uncharacterized protein</fullName>
    </submittedName>
</protein>
<evidence type="ECO:0000313" key="2">
    <source>
        <dbReference type="EMBL" id="KEI68606.1"/>
    </source>
</evidence>
<feature type="coiled-coil region" evidence="1">
    <location>
        <begin position="5"/>
        <end position="32"/>
    </location>
</feature>
<dbReference type="PATRIC" id="fig|388467.6.peg.3818"/>